<dbReference type="InterPro" id="IPR050613">
    <property type="entry name" value="Sec_Metabolite_Reg"/>
</dbReference>
<evidence type="ECO:0000256" key="3">
    <source>
        <dbReference type="ARBA" id="ARBA00023242"/>
    </source>
</evidence>
<dbReference type="PROSITE" id="PS50048">
    <property type="entry name" value="ZN2_CY6_FUNGAL_2"/>
    <property type="match status" value="1"/>
</dbReference>
<name>A0ABR3Z3I2_9PEZI</name>
<organism evidence="6 7">
    <name type="scientific">Ceratocystis pirilliformis</name>
    <dbReference type="NCBI Taxonomy" id="259994"/>
    <lineage>
        <taxon>Eukaryota</taxon>
        <taxon>Fungi</taxon>
        <taxon>Dikarya</taxon>
        <taxon>Ascomycota</taxon>
        <taxon>Pezizomycotina</taxon>
        <taxon>Sordariomycetes</taxon>
        <taxon>Hypocreomycetidae</taxon>
        <taxon>Microascales</taxon>
        <taxon>Ceratocystidaceae</taxon>
        <taxon>Ceratocystis</taxon>
    </lineage>
</organism>
<feature type="compositionally biased region" description="Pro residues" evidence="4">
    <location>
        <begin position="46"/>
        <end position="58"/>
    </location>
</feature>
<dbReference type="EMBL" id="JAWDJO010000098">
    <property type="protein sequence ID" value="KAL1894064.1"/>
    <property type="molecule type" value="Genomic_DNA"/>
</dbReference>
<dbReference type="Proteomes" id="UP001583280">
    <property type="component" value="Unassembled WGS sequence"/>
</dbReference>
<dbReference type="InterPro" id="IPR007219">
    <property type="entry name" value="XnlR_reg_dom"/>
</dbReference>
<keyword evidence="7" id="KW-1185">Reference proteome</keyword>
<evidence type="ECO:0000256" key="4">
    <source>
        <dbReference type="SAM" id="MobiDB-lite"/>
    </source>
</evidence>
<keyword evidence="2" id="KW-0479">Metal-binding</keyword>
<evidence type="ECO:0000313" key="7">
    <source>
        <dbReference type="Proteomes" id="UP001583280"/>
    </source>
</evidence>
<evidence type="ECO:0000313" key="6">
    <source>
        <dbReference type="EMBL" id="KAL1894064.1"/>
    </source>
</evidence>
<feature type="region of interest" description="Disordered" evidence="4">
    <location>
        <begin position="848"/>
        <end position="889"/>
    </location>
</feature>
<feature type="region of interest" description="Disordered" evidence="4">
    <location>
        <begin position="948"/>
        <end position="986"/>
    </location>
</feature>
<dbReference type="InterPro" id="IPR001138">
    <property type="entry name" value="Zn2Cys6_DnaBD"/>
</dbReference>
<evidence type="ECO:0000259" key="5">
    <source>
        <dbReference type="PROSITE" id="PS50048"/>
    </source>
</evidence>
<dbReference type="PANTHER" id="PTHR31001">
    <property type="entry name" value="UNCHARACTERIZED TRANSCRIPTIONAL REGULATORY PROTEIN"/>
    <property type="match status" value="1"/>
</dbReference>
<dbReference type="SUPFAM" id="SSF57701">
    <property type="entry name" value="Zn2/Cys6 DNA-binding domain"/>
    <property type="match status" value="1"/>
</dbReference>
<feature type="compositionally biased region" description="Low complexity" evidence="4">
    <location>
        <begin position="59"/>
        <end position="77"/>
    </location>
</feature>
<accession>A0ABR3Z3I2</accession>
<feature type="region of interest" description="Disordered" evidence="4">
    <location>
        <begin position="1"/>
        <end position="86"/>
    </location>
</feature>
<feature type="compositionally biased region" description="Low complexity" evidence="4">
    <location>
        <begin position="880"/>
        <end position="889"/>
    </location>
</feature>
<protein>
    <recommendedName>
        <fullName evidence="5">Zn(2)-C6 fungal-type domain-containing protein</fullName>
    </recommendedName>
</protein>
<reference evidence="6 7" key="1">
    <citation type="journal article" date="2024" name="IMA Fungus">
        <title>IMA Genome - F19 : A genome assembly and annotation guide to empower mycologists, including annotated draft genome sequences of Ceratocystis pirilliformis, Diaporthe australafricana, Fusarium ophioides, Paecilomyces lecythidis, and Sporothrix stenoceras.</title>
        <authorList>
            <person name="Aylward J."/>
            <person name="Wilson A.M."/>
            <person name="Visagie C.M."/>
            <person name="Spraker J."/>
            <person name="Barnes I."/>
            <person name="Buitendag C."/>
            <person name="Ceriani C."/>
            <person name="Del Mar Angel L."/>
            <person name="du Plessis D."/>
            <person name="Fuchs T."/>
            <person name="Gasser K."/>
            <person name="Kramer D."/>
            <person name="Li W."/>
            <person name="Munsamy K."/>
            <person name="Piso A."/>
            <person name="Price J.L."/>
            <person name="Sonnekus B."/>
            <person name="Thomas C."/>
            <person name="van der Nest A."/>
            <person name="van Dijk A."/>
            <person name="van Heerden A."/>
            <person name="van Vuuren N."/>
            <person name="Yilmaz N."/>
            <person name="Duong T.A."/>
            <person name="van der Merwe N.A."/>
            <person name="Wingfield M.J."/>
            <person name="Wingfield B.D."/>
        </authorList>
    </citation>
    <scope>NUCLEOTIDE SEQUENCE [LARGE SCALE GENOMIC DNA]</scope>
    <source>
        <strain evidence="6 7">CMW 12675</strain>
    </source>
</reference>
<dbReference type="Pfam" id="PF00172">
    <property type="entry name" value="Zn_clus"/>
    <property type="match status" value="1"/>
</dbReference>
<comment type="caution">
    <text evidence="6">The sequence shown here is derived from an EMBL/GenBank/DDBJ whole genome shotgun (WGS) entry which is preliminary data.</text>
</comment>
<comment type="subcellular location">
    <subcellularLocation>
        <location evidence="1">Nucleus</location>
    </subcellularLocation>
</comment>
<dbReference type="InterPro" id="IPR036864">
    <property type="entry name" value="Zn2-C6_fun-type_DNA-bd_sf"/>
</dbReference>
<dbReference type="CDD" id="cd00067">
    <property type="entry name" value="GAL4"/>
    <property type="match status" value="1"/>
</dbReference>
<dbReference type="PROSITE" id="PS00463">
    <property type="entry name" value="ZN2_CY6_FUNGAL_1"/>
    <property type="match status" value="1"/>
</dbReference>
<keyword evidence="3" id="KW-0539">Nucleus</keyword>
<dbReference type="SMART" id="SM00906">
    <property type="entry name" value="Fungal_trans"/>
    <property type="match status" value="1"/>
</dbReference>
<feature type="domain" description="Zn(2)-C6 fungal-type" evidence="5">
    <location>
        <begin position="106"/>
        <end position="135"/>
    </location>
</feature>
<gene>
    <name evidence="6" type="ORF">Cpir12675_003848</name>
</gene>
<feature type="compositionally biased region" description="Polar residues" evidence="4">
    <location>
        <begin position="962"/>
        <end position="986"/>
    </location>
</feature>
<evidence type="ECO:0000256" key="2">
    <source>
        <dbReference type="ARBA" id="ARBA00022723"/>
    </source>
</evidence>
<dbReference type="SMART" id="SM00066">
    <property type="entry name" value="GAL4"/>
    <property type="match status" value="1"/>
</dbReference>
<feature type="region of interest" description="Disordered" evidence="4">
    <location>
        <begin position="182"/>
        <end position="249"/>
    </location>
</feature>
<dbReference type="CDD" id="cd12148">
    <property type="entry name" value="fungal_TF_MHR"/>
    <property type="match status" value="1"/>
</dbReference>
<dbReference type="PANTHER" id="PTHR31001:SF50">
    <property type="entry name" value="ZN(II)2CYS6 TRANSCRIPTION FACTOR (EUROFUNG)"/>
    <property type="match status" value="1"/>
</dbReference>
<evidence type="ECO:0000256" key="1">
    <source>
        <dbReference type="ARBA" id="ARBA00004123"/>
    </source>
</evidence>
<dbReference type="Pfam" id="PF04082">
    <property type="entry name" value="Fungal_trans"/>
    <property type="match status" value="1"/>
</dbReference>
<dbReference type="Gene3D" id="4.10.240.10">
    <property type="entry name" value="Zn(2)-C6 fungal-type DNA-binding domain"/>
    <property type="match status" value="1"/>
</dbReference>
<sequence length="1054" mass="116745">MSHTSHPHPTAPSDAGSSVAGLSPAPDSAPNIDSIPPPSTSSSTPAPAPASTPAPPSAYPSADAPATANVAPPAASSRPGVTILAPGEEPPASLLASLSSELNPRSCITCRRRKVRCDKFMPCSNCRRNQIQCVFPAPGRAPRRPRLKDPNAPINNLSEREAQLLKRLRKLESVVEELSGQLDAENLSRQSVGGSPDTAPGPNSPNQGLASPVHGTPGSVSSARDESTTRNAPRRSRVEDAAEGSGKDSTITNKFGRLVLSDKAKGQYVANAFWSKLTQQIDEIRHDAHSLSEDSEYSDGGTPESFYNSIASGTDNHDGFFFGYRSSTVDLSKLHPRASDIPFLWKIYCTNVEPVVKVVHVPTWSVVINQVQMGNTTISIQKEAMLFAFYFAAITSLEDEEIETRFNASKERLLNQYRFAFEQSLAKAEFLTVPDLTIINALALFLTVVRTSDDSRYCWTMAAVAVRLAEALGLQRDGTNFNLTPYEVEMRRRIWWTICAFDLRASEESGTDSSALVFNCDTKMPANINDVDFGPESSEIVSCQGTTDISLVLVRHEITKLCRRMIAMSDRAPVLGQPNALQSIREREETLVEMHRHIETTYLQCPEMETNSCLILAAMIVRVVVAKMSLVIYQPLLLSGSVNNKTKGPISKDSKHSEYNDRVYMAAVEIIECNVKLHTQERFRQWRWLFATYTQWHAIAFVLMEVSHRPWSANMERGWDIVTRALNQKEVQEFAKKPNHMTVWLPLRKLIAKASRNRNAEIERLRANPMEVRKLDMEDRMISSQRYISLSKDLHYELAELRERWLTLVGANSGSMIATPPMSNSRTPPIALTHSVLQSMQQAYASNDQPVAGPMAPKQSRDPPSDSLNSIRQPPPPPQQQQQQQQQQQPIGLNIMMNQPMSTMVLWNLIDQNAQPGMMGNMQMAPHDSPMPILPGNQAMHRAAAPPVVPSHMQPHQHQDGQRQSPHLHSAPPNDQQGFGTWEWSNNYPLPATAPNVAPTPGVPTSGVNVNGMFISDDHGMEVDEEFSWESWEETIRNLNAPQGLFNAQPPGLQ</sequence>
<proteinExistence type="predicted"/>